<dbReference type="Proteomes" id="UP000541444">
    <property type="component" value="Unassembled WGS sequence"/>
</dbReference>
<gene>
    <name evidence="3" type="ORF">GIB67_013652</name>
</gene>
<dbReference type="InterPro" id="IPR001128">
    <property type="entry name" value="Cyt_P450"/>
</dbReference>
<dbReference type="PANTHER" id="PTHR24286:SF232">
    <property type="entry name" value="CYTOCHROME P450 SUPERFAMILY PROTEIN"/>
    <property type="match status" value="1"/>
</dbReference>
<dbReference type="GO" id="GO:0016132">
    <property type="term" value="P:brassinosteroid biosynthetic process"/>
    <property type="evidence" value="ECO:0007669"/>
    <property type="project" value="TreeGrafter"/>
</dbReference>
<keyword evidence="4" id="KW-1185">Reference proteome</keyword>
<proteinExistence type="predicted"/>
<dbReference type="PANTHER" id="PTHR24286">
    <property type="entry name" value="CYTOCHROME P450 26"/>
    <property type="match status" value="1"/>
</dbReference>
<evidence type="ECO:0000313" key="4">
    <source>
        <dbReference type="Proteomes" id="UP000541444"/>
    </source>
</evidence>
<dbReference type="Gene3D" id="1.10.630.10">
    <property type="entry name" value="Cytochrome P450"/>
    <property type="match status" value="1"/>
</dbReference>
<feature type="non-terminal residue" evidence="3">
    <location>
        <position position="1"/>
    </location>
</feature>
<dbReference type="EMBL" id="JACGCM010000669">
    <property type="protein sequence ID" value="KAF6169222.1"/>
    <property type="molecule type" value="Genomic_DNA"/>
</dbReference>
<organism evidence="3 4">
    <name type="scientific">Kingdonia uniflora</name>
    <dbReference type="NCBI Taxonomy" id="39325"/>
    <lineage>
        <taxon>Eukaryota</taxon>
        <taxon>Viridiplantae</taxon>
        <taxon>Streptophyta</taxon>
        <taxon>Embryophyta</taxon>
        <taxon>Tracheophyta</taxon>
        <taxon>Spermatophyta</taxon>
        <taxon>Magnoliopsida</taxon>
        <taxon>Ranunculales</taxon>
        <taxon>Circaeasteraceae</taxon>
        <taxon>Kingdonia</taxon>
    </lineage>
</organism>
<evidence type="ECO:0008006" key="5">
    <source>
        <dbReference type="Google" id="ProtNLM"/>
    </source>
</evidence>
<dbReference type="SUPFAM" id="SSF48264">
    <property type="entry name" value="Cytochrome P450"/>
    <property type="match status" value="1"/>
</dbReference>
<dbReference type="InterPro" id="IPR036396">
    <property type="entry name" value="Cyt_P450_sf"/>
</dbReference>
<dbReference type="GO" id="GO:0016125">
    <property type="term" value="P:sterol metabolic process"/>
    <property type="evidence" value="ECO:0007669"/>
    <property type="project" value="TreeGrafter"/>
</dbReference>
<evidence type="ECO:0000313" key="3">
    <source>
        <dbReference type="EMBL" id="KAF6169222.1"/>
    </source>
</evidence>
<protein>
    <recommendedName>
        <fullName evidence="5">Cytochrome P450</fullName>
    </recommendedName>
</protein>
<keyword evidence="2" id="KW-0408">Iron</keyword>
<sequence length="85" mass="9774">LGRLVEEENLPDNVVADVIINLLFAGNEATPKMMLFAVYFLTKYPRALKQLIEELEGLRSTCDDMNMLSWEDYKAMPFTQCVSLR</sequence>
<keyword evidence="1" id="KW-0479">Metal-binding</keyword>
<dbReference type="OrthoDB" id="290742at2759"/>
<dbReference type="GO" id="GO:0005506">
    <property type="term" value="F:iron ion binding"/>
    <property type="evidence" value="ECO:0007669"/>
    <property type="project" value="InterPro"/>
</dbReference>
<dbReference type="GO" id="GO:0010268">
    <property type="term" value="P:brassinosteroid homeostasis"/>
    <property type="evidence" value="ECO:0007669"/>
    <property type="project" value="TreeGrafter"/>
</dbReference>
<comment type="caution">
    <text evidence="3">The sequence shown here is derived from an EMBL/GenBank/DDBJ whole genome shotgun (WGS) entry which is preliminary data.</text>
</comment>
<name>A0A7J7NQH9_9MAGN</name>
<dbReference type="GO" id="GO:0020037">
    <property type="term" value="F:heme binding"/>
    <property type="evidence" value="ECO:0007669"/>
    <property type="project" value="InterPro"/>
</dbReference>
<accession>A0A7J7NQH9</accession>
<dbReference type="AlphaFoldDB" id="A0A7J7NQH9"/>
<dbReference type="GO" id="GO:0004497">
    <property type="term" value="F:monooxygenase activity"/>
    <property type="evidence" value="ECO:0007669"/>
    <property type="project" value="InterPro"/>
</dbReference>
<dbReference type="Pfam" id="PF00067">
    <property type="entry name" value="p450"/>
    <property type="match status" value="1"/>
</dbReference>
<evidence type="ECO:0000256" key="1">
    <source>
        <dbReference type="ARBA" id="ARBA00022723"/>
    </source>
</evidence>
<reference evidence="3 4" key="1">
    <citation type="journal article" date="2020" name="IScience">
        <title>Genome Sequencing of the Endangered Kingdonia uniflora (Circaeasteraceae, Ranunculales) Reveals Potential Mechanisms of Evolutionary Specialization.</title>
        <authorList>
            <person name="Sun Y."/>
            <person name="Deng T."/>
            <person name="Zhang A."/>
            <person name="Moore M.J."/>
            <person name="Landis J.B."/>
            <person name="Lin N."/>
            <person name="Zhang H."/>
            <person name="Zhang X."/>
            <person name="Huang J."/>
            <person name="Zhang X."/>
            <person name="Sun H."/>
            <person name="Wang H."/>
        </authorList>
    </citation>
    <scope>NUCLEOTIDE SEQUENCE [LARGE SCALE GENOMIC DNA]</scope>
    <source>
        <strain evidence="3">TB1705</strain>
        <tissue evidence="3">Leaf</tissue>
    </source>
</reference>
<evidence type="ECO:0000256" key="2">
    <source>
        <dbReference type="ARBA" id="ARBA00023004"/>
    </source>
</evidence>
<feature type="non-terminal residue" evidence="3">
    <location>
        <position position="85"/>
    </location>
</feature>
<dbReference type="GO" id="GO:0016705">
    <property type="term" value="F:oxidoreductase activity, acting on paired donors, with incorporation or reduction of molecular oxygen"/>
    <property type="evidence" value="ECO:0007669"/>
    <property type="project" value="InterPro"/>
</dbReference>
<dbReference type="GO" id="GO:0044550">
    <property type="term" value="P:secondary metabolite biosynthetic process"/>
    <property type="evidence" value="ECO:0007669"/>
    <property type="project" value="UniProtKB-ARBA"/>
</dbReference>